<name>A0A430L4G4_9HYPO</name>
<dbReference type="EMBL" id="MIKF01000438">
    <property type="protein sequence ID" value="RTE70637.1"/>
    <property type="molecule type" value="Genomic_DNA"/>
</dbReference>
<comment type="caution">
    <text evidence="2">The sequence shown here is derived from an EMBL/GenBank/DDBJ whole genome shotgun (WGS) entry which is preliminary data.</text>
</comment>
<evidence type="ECO:0000313" key="3">
    <source>
        <dbReference type="Proteomes" id="UP000287124"/>
    </source>
</evidence>
<feature type="transmembrane region" description="Helical" evidence="1">
    <location>
        <begin position="12"/>
        <end position="34"/>
    </location>
</feature>
<keyword evidence="1" id="KW-0472">Membrane</keyword>
<dbReference type="Proteomes" id="UP000287124">
    <property type="component" value="Unassembled WGS sequence"/>
</dbReference>
<keyword evidence="1" id="KW-1133">Transmembrane helix</keyword>
<evidence type="ECO:0000313" key="2">
    <source>
        <dbReference type="EMBL" id="RTE70637.1"/>
    </source>
</evidence>
<proteinExistence type="predicted"/>
<accession>A0A430L4G4</accession>
<sequence length="82" mass="9112">MRLVRKNALKSLIVPGPLILGFAAGLGAVPIPWISMLNIPTLSYGLYEAVKLAAAWKYEQKLETVVEQATNWELEEDNKSEI</sequence>
<organism evidence="2 3">
    <name type="scientific">Fusarium euwallaceae</name>
    <dbReference type="NCBI Taxonomy" id="1147111"/>
    <lineage>
        <taxon>Eukaryota</taxon>
        <taxon>Fungi</taxon>
        <taxon>Dikarya</taxon>
        <taxon>Ascomycota</taxon>
        <taxon>Pezizomycotina</taxon>
        <taxon>Sordariomycetes</taxon>
        <taxon>Hypocreomycetidae</taxon>
        <taxon>Hypocreales</taxon>
        <taxon>Nectriaceae</taxon>
        <taxon>Fusarium</taxon>
        <taxon>Fusarium solani species complex</taxon>
    </lineage>
</organism>
<dbReference type="AlphaFoldDB" id="A0A430L4G4"/>
<protein>
    <submittedName>
        <fullName evidence="2">Uncharacterized protein</fullName>
    </submittedName>
</protein>
<keyword evidence="3" id="KW-1185">Reference proteome</keyword>
<gene>
    <name evidence="2" type="ORF">BHE90_014960</name>
</gene>
<keyword evidence="1" id="KW-0812">Transmembrane</keyword>
<evidence type="ECO:0000256" key="1">
    <source>
        <dbReference type="SAM" id="Phobius"/>
    </source>
</evidence>
<reference evidence="2 3" key="1">
    <citation type="submission" date="2017-06" db="EMBL/GenBank/DDBJ databases">
        <title>Comparative genomic analysis of Ambrosia Fusariam Clade fungi.</title>
        <authorList>
            <person name="Stajich J.E."/>
            <person name="Carrillo J."/>
            <person name="Kijimoto T."/>
            <person name="Eskalen A."/>
            <person name="O'Donnell K."/>
            <person name="Kasson M."/>
        </authorList>
    </citation>
    <scope>NUCLEOTIDE SEQUENCE [LARGE SCALE GENOMIC DNA]</scope>
    <source>
        <strain evidence="2 3">UCR1854</strain>
    </source>
</reference>